<gene>
    <name evidence="2" type="ORF">pdam_00023946</name>
</gene>
<feature type="region of interest" description="Disordered" evidence="1">
    <location>
        <begin position="1"/>
        <end position="26"/>
    </location>
</feature>
<feature type="compositionally biased region" description="Acidic residues" evidence="1">
    <location>
        <begin position="9"/>
        <end position="20"/>
    </location>
</feature>
<keyword evidence="3" id="KW-1185">Reference proteome</keyword>
<proteinExistence type="predicted"/>
<protein>
    <submittedName>
        <fullName evidence="2">Uncharacterized protein</fullName>
    </submittedName>
</protein>
<accession>A0A3M6V2T5</accession>
<evidence type="ECO:0000313" key="2">
    <source>
        <dbReference type="EMBL" id="RMX60215.1"/>
    </source>
</evidence>
<organism evidence="2 3">
    <name type="scientific">Pocillopora damicornis</name>
    <name type="common">Cauliflower coral</name>
    <name type="synonym">Millepora damicornis</name>
    <dbReference type="NCBI Taxonomy" id="46731"/>
    <lineage>
        <taxon>Eukaryota</taxon>
        <taxon>Metazoa</taxon>
        <taxon>Cnidaria</taxon>
        <taxon>Anthozoa</taxon>
        <taxon>Hexacorallia</taxon>
        <taxon>Scleractinia</taxon>
        <taxon>Astrocoeniina</taxon>
        <taxon>Pocilloporidae</taxon>
        <taxon>Pocillopora</taxon>
    </lineage>
</organism>
<sequence>MRKGKFFEQGDEGNSDEDQEPLSKNYEKGDFLDWDYATSREFWIKVHEKQSEGLSWSRAMNEVRVERLIQNYKVNGELDGEDPALVMLKRWPASRRYRESPDKLPGLEKLVHEKQNEGLSWSRAINEVRVERMIQNYKECGQLDSEDPALVMLKQWPASTQYKNRPDKHPGLEKLVNQLLGVLLESELNSGNRYESFRDKRDKTEKTLLHYAAELGFLHVTKTLVKRCPPLLAGFTRSQLGSHKRAMLPVELALTGESDGVASYLKTVVALLDQMGNPHWPYLPKRKDKYVSKEEKEGIEGVWKTIPEDPLNYYFYYAILDILMCDK</sequence>
<evidence type="ECO:0000313" key="3">
    <source>
        <dbReference type="Proteomes" id="UP000275408"/>
    </source>
</evidence>
<dbReference type="Proteomes" id="UP000275408">
    <property type="component" value="Unassembled WGS sequence"/>
</dbReference>
<evidence type="ECO:0000256" key="1">
    <source>
        <dbReference type="SAM" id="MobiDB-lite"/>
    </source>
</evidence>
<name>A0A3M6V2T5_POCDA</name>
<dbReference type="EMBL" id="RCHS01000216">
    <property type="protein sequence ID" value="RMX60215.1"/>
    <property type="molecule type" value="Genomic_DNA"/>
</dbReference>
<feature type="non-terminal residue" evidence="2">
    <location>
        <position position="327"/>
    </location>
</feature>
<comment type="caution">
    <text evidence="2">The sequence shown here is derived from an EMBL/GenBank/DDBJ whole genome shotgun (WGS) entry which is preliminary data.</text>
</comment>
<reference evidence="2 3" key="1">
    <citation type="journal article" date="2018" name="Sci. Rep.">
        <title>Comparative analysis of the Pocillopora damicornis genome highlights role of immune system in coral evolution.</title>
        <authorList>
            <person name="Cunning R."/>
            <person name="Bay R.A."/>
            <person name="Gillette P."/>
            <person name="Baker A.C."/>
            <person name="Traylor-Knowles N."/>
        </authorList>
    </citation>
    <scope>NUCLEOTIDE SEQUENCE [LARGE SCALE GENOMIC DNA]</scope>
    <source>
        <strain evidence="2">RSMAS</strain>
        <tissue evidence="2">Whole animal</tissue>
    </source>
</reference>
<dbReference type="AlphaFoldDB" id="A0A3M6V2T5"/>
<dbReference type="OrthoDB" id="10387368at2759"/>